<dbReference type="Proteomes" id="UP000558488">
    <property type="component" value="Unassembled WGS sequence"/>
</dbReference>
<dbReference type="GO" id="GO:0005654">
    <property type="term" value="C:nucleoplasm"/>
    <property type="evidence" value="ECO:0007669"/>
    <property type="project" value="UniProtKB-SubCell"/>
</dbReference>
<dbReference type="GO" id="GO:1990174">
    <property type="term" value="F:phosphodiesterase decapping endonuclease activity"/>
    <property type="evidence" value="ECO:0007669"/>
    <property type="project" value="TreeGrafter"/>
</dbReference>
<comment type="subcellular location">
    <subcellularLocation>
        <location evidence="2">Nucleus</location>
        <location evidence="2">Nucleolus</location>
    </subcellularLocation>
    <subcellularLocation>
        <location evidence="3">Nucleus</location>
        <location evidence="3">Nucleoplasm</location>
    </subcellularLocation>
</comment>
<evidence type="ECO:0000256" key="6">
    <source>
        <dbReference type="ARBA" id="ARBA00023242"/>
    </source>
</evidence>
<dbReference type="PANTHER" id="PTHR31699">
    <property type="entry name" value="NUDIX T16 FAMILY MEMBER"/>
    <property type="match status" value="1"/>
</dbReference>
<evidence type="ECO:0000256" key="8">
    <source>
        <dbReference type="ARBA" id="ARBA00038899"/>
    </source>
</evidence>
<name>A0A7J7WE08_PIPKU</name>
<gene>
    <name evidence="19" type="ORF">mPipKuh1_012665</name>
</gene>
<keyword evidence="19" id="KW-0378">Hydrolase</keyword>
<feature type="region of interest" description="Disordered" evidence="17">
    <location>
        <begin position="117"/>
        <end position="141"/>
    </location>
</feature>
<keyword evidence="20" id="KW-1185">Reference proteome</keyword>
<keyword evidence="4" id="KW-0694">RNA-binding</keyword>
<dbReference type="EC" id="3.6.1.64" evidence="8"/>
<proteinExistence type="inferred from homology"/>
<protein>
    <recommendedName>
        <fullName evidence="9">U8 snoRNA-decapping enzyme</fullName>
        <ecNumber evidence="8">3.6.1.64</ecNumber>
    </recommendedName>
    <alternativeName>
        <fullName evidence="12">IDP phosphatase</fullName>
    </alternativeName>
    <alternativeName>
        <fullName evidence="10">Inosine diphosphate phosphatase</fullName>
    </alternativeName>
    <alternativeName>
        <fullName evidence="11">Nucleoside diphosphate-linked moiety X motif 16</fullName>
    </alternativeName>
    <alternativeName>
        <fullName evidence="13">m7GpppN-mRNA hydrolase</fullName>
    </alternativeName>
</protein>
<evidence type="ECO:0000256" key="14">
    <source>
        <dbReference type="ARBA" id="ARBA00047661"/>
    </source>
</evidence>
<dbReference type="InterPro" id="IPR015797">
    <property type="entry name" value="NUDIX_hydrolase-like_dom_sf"/>
</dbReference>
<evidence type="ECO:0000256" key="5">
    <source>
        <dbReference type="ARBA" id="ARBA00023080"/>
    </source>
</evidence>
<dbReference type="Gene3D" id="3.90.79.10">
    <property type="entry name" value="Nucleoside Triphosphate Pyrophosphohydrolase"/>
    <property type="match status" value="1"/>
</dbReference>
<accession>A0A7J7WE08</accession>
<evidence type="ECO:0000313" key="20">
    <source>
        <dbReference type="Proteomes" id="UP000558488"/>
    </source>
</evidence>
<dbReference type="PROSITE" id="PS51462">
    <property type="entry name" value="NUDIX"/>
    <property type="match status" value="1"/>
</dbReference>
<evidence type="ECO:0000259" key="18">
    <source>
        <dbReference type="PROSITE" id="PS51462"/>
    </source>
</evidence>
<dbReference type="GO" id="GO:0009117">
    <property type="term" value="P:nucleotide metabolic process"/>
    <property type="evidence" value="ECO:0007669"/>
    <property type="project" value="UniProtKB-KW"/>
</dbReference>
<dbReference type="GO" id="GO:0030515">
    <property type="term" value="F:snoRNA binding"/>
    <property type="evidence" value="ECO:0007669"/>
    <property type="project" value="TreeGrafter"/>
</dbReference>
<comment type="catalytic activity">
    <reaction evidence="15">
        <text>IDP + H2O = IMP + phosphate + H(+)</text>
        <dbReference type="Rhea" id="RHEA:35207"/>
        <dbReference type="ChEBI" id="CHEBI:15377"/>
        <dbReference type="ChEBI" id="CHEBI:15378"/>
        <dbReference type="ChEBI" id="CHEBI:43474"/>
        <dbReference type="ChEBI" id="CHEBI:58053"/>
        <dbReference type="ChEBI" id="CHEBI:58280"/>
        <dbReference type="EC" id="3.6.1.64"/>
    </reaction>
    <physiologicalReaction direction="left-to-right" evidence="15">
        <dbReference type="Rhea" id="RHEA:35208"/>
    </physiologicalReaction>
</comment>
<keyword evidence="6" id="KW-0539">Nucleus</keyword>
<evidence type="ECO:0000256" key="11">
    <source>
        <dbReference type="ARBA" id="ARBA00041656"/>
    </source>
</evidence>
<evidence type="ECO:0000256" key="1">
    <source>
        <dbReference type="ARBA" id="ARBA00001941"/>
    </source>
</evidence>
<comment type="caution">
    <text evidence="19">The sequence shown here is derived from an EMBL/GenBank/DDBJ whole genome shotgun (WGS) entry which is preliminary data.</text>
</comment>
<evidence type="ECO:0000313" key="19">
    <source>
        <dbReference type="EMBL" id="KAF6335576.1"/>
    </source>
</evidence>
<comment type="catalytic activity">
    <reaction evidence="16">
        <text>dIDP + H2O = dIMP + phosphate + H(+)</text>
        <dbReference type="Rhea" id="RHEA:35211"/>
        <dbReference type="ChEBI" id="CHEBI:15377"/>
        <dbReference type="ChEBI" id="CHEBI:15378"/>
        <dbReference type="ChEBI" id="CHEBI:43474"/>
        <dbReference type="ChEBI" id="CHEBI:61194"/>
        <dbReference type="ChEBI" id="CHEBI:62286"/>
        <dbReference type="EC" id="3.6.1.64"/>
    </reaction>
    <physiologicalReaction direction="left-to-right" evidence="16">
        <dbReference type="Rhea" id="RHEA:35212"/>
    </physiologicalReaction>
</comment>
<dbReference type="GO" id="GO:1990003">
    <property type="term" value="F:IDP phosphatase activity"/>
    <property type="evidence" value="ECO:0007669"/>
    <property type="project" value="UniProtKB-EC"/>
</dbReference>
<evidence type="ECO:0000256" key="3">
    <source>
        <dbReference type="ARBA" id="ARBA00004642"/>
    </source>
</evidence>
<feature type="compositionally biased region" description="Low complexity" evidence="17">
    <location>
        <begin position="130"/>
        <end position="141"/>
    </location>
</feature>
<evidence type="ECO:0000256" key="9">
    <source>
        <dbReference type="ARBA" id="ARBA00039871"/>
    </source>
</evidence>
<evidence type="ECO:0000256" key="13">
    <source>
        <dbReference type="ARBA" id="ARBA00043162"/>
    </source>
</evidence>
<comment type="catalytic activity">
    <reaction evidence="14">
        <text>a 5'-end (N(7)-methyl 5'-triphosphoguanosine)-ribonucleoside in mRNA + H2O = N(7)-methyl-GDP + a 5'-end phospho-ribonucleoside in mRNA + 2 H(+)</text>
        <dbReference type="Rhea" id="RHEA:67484"/>
        <dbReference type="Rhea" id="RHEA-COMP:15692"/>
        <dbReference type="Rhea" id="RHEA-COMP:17167"/>
        <dbReference type="ChEBI" id="CHEBI:15377"/>
        <dbReference type="ChEBI" id="CHEBI:15378"/>
        <dbReference type="ChEBI" id="CHEBI:63714"/>
        <dbReference type="ChEBI" id="CHEBI:138282"/>
        <dbReference type="ChEBI" id="CHEBI:156461"/>
        <dbReference type="EC" id="3.6.1.62"/>
    </reaction>
    <physiologicalReaction direction="left-to-right" evidence="14">
        <dbReference type="Rhea" id="RHEA:67485"/>
    </physiologicalReaction>
</comment>
<evidence type="ECO:0000256" key="7">
    <source>
        <dbReference type="ARBA" id="ARBA00038173"/>
    </source>
</evidence>
<evidence type="ECO:0000256" key="2">
    <source>
        <dbReference type="ARBA" id="ARBA00004604"/>
    </source>
</evidence>
<feature type="domain" description="Nudix hydrolase" evidence="18">
    <location>
        <begin position="1"/>
        <end position="140"/>
    </location>
</feature>
<keyword evidence="5" id="KW-0546">Nucleotide metabolism</keyword>
<evidence type="ECO:0000256" key="15">
    <source>
        <dbReference type="ARBA" id="ARBA00047875"/>
    </source>
</evidence>
<dbReference type="InterPro" id="IPR000086">
    <property type="entry name" value="NUDIX_hydrolase_dom"/>
</dbReference>
<evidence type="ECO:0000256" key="12">
    <source>
        <dbReference type="ARBA" id="ARBA00042015"/>
    </source>
</evidence>
<dbReference type="PANTHER" id="PTHR31699:SF5">
    <property type="entry name" value="U8 SNORNA-DECAPPING ENZYME"/>
    <property type="match status" value="1"/>
</dbReference>
<evidence type="ECO:0000256" key="16">
    <source>
        <dbReference type="ARBA" id="ARBA00048945"/>
    </source>
</evidence>
<organism evidence="19 20">
    <name type="scientific">Pipistrellus kuhlii</name>
    <name type="common">Kuhl's pipistrelle</name>
    <dbReference type="NCBI Taxonomy" id="59472"/>
    <lineage>
        <taxon>Eukaryota</taxon>
        <taxon>Metazoa</taxon>
        <taxon>Chordata</taxon>
        <taxon>Craniata</taxon>
        <taxon>Vertebrata</taxon>
        <taxon>Euteleostomi</taxon>
        <taxon>Mammalia</taxon>
        <taxon>Eutheria</taxon>
        <taxon>Laurasiatheria</taxon>
        <taxon>Chiroptera</taxon>
        <taxon>Yangochiroptera</taxon>
        <taxon>Vespertilionidae</taxon>
        <taxon>Pipistrellus</taxon>
    </lineage>
</organism>
<comment type="similarity">
    <text evidence="7">Belongs to the Nudix hydrolase family. NUDT16 subfamily.</text>
</comment>
<dbReference type="GO" id="GO:0005730">
    <property type="term" value="C:nucleolus"/>
    <property type="evidence" value="ECO:0007669"/>
    <property type="project" value="UniProtKB-SubCell"/>
</dbReference>
<reference evidence="19 20" key="1">
    <citation type="journal article" date="2020" name="Nature">
        <title>Six reference-quality genomes reveal evolution of bat adaptations.</title>
        <authorList>
            <person name="Jebb D."/>
            <person name="Huang Z."/>
            <person name="Pippel M."/>
            <person name="Hughes G.M."/>
            <person name="Lavrichenko K."/>
            <person name="Devanna P."/>
            <person name="Winkler S."/>
            <person name="Jermiin L.S."/>
            <person name="Skirmuntt E.C."/>
            <person name="Katzourakis A."/>
            <person name="Burkitt-Gray L."/>
            <person name="Ray D.A."/>
            <person name="Sullivan K.A.M."/>
            <person name="Roscito J.G."/>
            <person name="Kirilenko B.M."/>
            <person name="Davalos L.M."/>
            <person name="Corthals A.P."/>
            <person name="Power M.L."/>
            <person name="Jones G."/>
            <person name="Ransome R.D."/>
            <person name="Dechmann D.K.N."/>
            <person name="Locatelli A.G."/>
            <person name="Puechmaille S.J."/>
            <person name="Fedrigo O."/>
            <person name="Jarvis E.D."/>
            <person name="Hiller M."/>
            <person name="Vernes S.C."/>
            <person name="Myers E.W."/>
            <person name="Teeling E.C."/>
        </authorList>
    </citation>
    <scope>NUCLEOTIDE SEQUENCE [LARGE SCALE GENOMIC DNA]</scope>
    <source>
        <strain evidence="19">MPipKuh1</strain>
        <tissue evidence="19">Flight muscle</tissue>
    </source>
</reference>
<evidence type="ECO:0000256" key="4">
    <source>
        <dbReference type="ARBA" id="ARBA00022884"/>
    </source>
</evidence>
<sequence>MGEPPSTVGRRSTEERRSTMQMRFDGRLGFPGGFVHFPDQSLEDGLNQELLEELGEAATAFRVERADYRNSYVSSASSAPRVVAHFYIKSLPLEQLKAVERGAPLAQDHGLEVGPVWEPPSHARPPPKASPWASWWSGSLG</sequence>
<dbReference type="Pfam" id="PF22327">
    <property type="entry name" value="Nudt16-like"/>
    <property type="match status" value="1"/>
</dbReference>
<comment type="cofactor">
    <cofactor evidence="1">
        <name>Co(2+)</name>
        <dbReference type="ChEBI" id="CHEBI:48828"/>
    </cofactor>
</comment>
<dbReference type="GO" id="GO:0006402">
    <property type="term" value="P:mRNA catabolic process"/>
    <property type="evidence" value="ECO:0007669"/>
    <property type="project" value="TreeGrafter"/>
</dbReference>
<evidence type="ECO:0000256" key="17">
    <source>
        <dbReference type="SAM" id="MobiDB-lite"/>
    </source>
</evidence>
<dbReference type="AlphaFoldDB" id="A0A7J7WE08"/>
<evidence type="ECO:0000256" key="10">
    <source>
        <dbReference type="ARBA" id="ARBA00041450"/>
    </source>
</evidence>
<dbReference type="EMBL" id="JACAGB010000011">
    <property type="protein sequence ID" value="KAF6335576.1"/>
    <property type="molecule type" value="Genomic_DNA"/>
</dbReference>
<dbReference type="SUPFAM" id="SSF55811">
    <property type="entry name" value="Nudix"/>
    <property type="match status" value="1"/>
</dbReference>
<dbReference type="GO" id="GO:0140933">
    <property type="term" value="F:5'-(N(7)-methylguanosine 5'-triphospho)-[mRNA] hydrolase activity"/>
    <property type="evidence" value="ECO:0007669"/>
    <property type="project" value="UniProtKB-EC"/>
</dbReference>
<dbReference type="GO" id="GO:0016077">
    <property type="term" value="P:sno(s)RNA catabolic process"/>
    <property type="evidence" value="ECO:0007669"/>
    <property type="project" value="TreeGrafter"/>
</dbReference>
<dbReference type="InterPro" id="IPR054754">
    <property type="entry name" value="NudT16"/>
</dbReference>